<feature type="region of interest" description="Disordered" evidence="2">
    <location>
        <begin position="333"/>
        <end position="363"/>
    </location>
</feature>
<dbReference type="GO" id="GO:0006397">
    <property type="term" value="P:mRNA processing"/>
    <property type="evidence" value="ECO:0007669"/>
    <property type="project" value="InterPro"/>
</dbReference>
<dbReference type="PANTHER" id="PTHR13384:SF19">
    <property type="entry name" value="G PATCH DOMAIN-CONTAINING PROTEIN 1"/>
    <property type="match status" value="1"/>
</dbReference>
<dbReference type="PANTHER" id="PTHR13384">
    <property type="entry name" value="G PATCH DOMAIN-CONTAINING PROTEIN 1"/>
    <property type="match status" value="1"/>
</dbReference>
<evidence type="ECO:0000313" key="4">
    <source>
        <dbReference type="Proteomes" id="UP000079169"/>
    </source>
</evidence>
<dbReference type="Pfam" id="PF07713">
    <property type="entry name" value="DUF1604"/>
    <property type="match status" value="1"/>
</dbReference>
<dbReference type="GO" id="GO:0005634">
    <property type="term" value="C:nucleus"/>
    <property type="evidence" value="ECO:0007669"/>
    <property type="project" value="TreeGrafter"/>
</dbReference>
<gene>
    <name evidence="5" type="primary">LOC103514370</name>
</gene>
<comment type="similarity">
    <text evidence="1">Belongs to the GPATCH1 family.</text>
</comment>
<dbReference type="RefSeq" id="XP_026683169.1">
    <property type="nucleotide sequence ID" value="XM_026827368.1"/>
</dbReference>
<dbReference type="Pfam" id="PF26093">
    <property type="entry name" value="HTH_TGH"/>
    <property type="match status" value="1"/>
</dbReference>
<dbReference type="PaxDb" id="121845-A0A3Q0J3V3"/>
<dbReference type="Pfam" id="PF01585">
    <property type="entry name" value="G-patch"/>
    <property type="match status" value="1"/>
</dbReference>
<dbReference type="STRING" id="121845.A0A3Q0J3V3"/>
<keyword evidence="4" id="KW-1185">Reference proteome</keyword>
<dbReference type="GeneID" id="103514370"/>
<feature type="region of interest" description="Disordered" evidence="2">
    <location>
        <begin position="150"/>
        <end position="205"/>
    </location>
</feature>
<dbReference type="PROSITE" id="PS50174">
    <property type="entry name" value="G_PATCH"/>
    <property type="match status" value="1"/>
</dbReference>
<dbReference type="Proteomes" id="UP000079169">
    <property type="component" value="Unplaced"/>
</dbReference>
<sequence length="524" mass="58794">MLGLNDVYEVQARKPINVQDQIATDKHGKRRFHGAFTGGFSAGFCNTVGSLEGWTPSTFKSSRSERAATIQSSAQLPEHFMDEEDMAEFGIAPKRIQIASSYEANAEGARRQRGQGTGTIPGVPVLETLLEPVPDTIGMKLLRRMGWKPGQGIGPRLSRREKQAATARDLSRPKVYGCAMPGDREGTAGKGQEEEEEEEEECESGFTYAPNEYVQYLVKPKDDEFGLGYKGLDRKPVLSSEKRGFNLFDLDEPPGRNEAQDSGVTFIGRNNKKIKIHVIWMSHPVEMRLRIPALRSSRNNKKIKIHGQAFGVGAFEVEDDDIYATEDMSRYDTSLAPTGTRAPREPKPKPGDTTMAETKERPQGENRILAKEGHSVGSTFRPFANDPEKQKRYEQYITFVKLGVKDRLVQIQPPSMTEWERQREAQEFASAHALYLPLSGAMADRFTRGSQADDTNPLVKVEKSIDPGDETLRNAAKSKMFGKLTRELSVWVPSDLWLWGTDFVCFEWPLKKNVYDSSKKMAFN</sequence>
<proteinExistence type="inferred from homology"/>
<dbReference type="KEGG" id="dci:103514370"/>
<accession>A0A3Q0J3V3</accession>
<dbReference type="InterPro" id="IPR000467">
    <property type="entry name" value="G_patch_dom"/>
</dbReference>
<reference evidence="5" key="1">
    <citation type="submission" date="2025-08" db="UniProtKB">
        <authorList>
            <consortium name="RefSeq"/>
        </authorList>
    </citation>
    <scope>IDENTIFICATION</scope>
</reference>
<protein>
    <submittedName>
        <fullName evidence="5">LOW QUALITY PROTEIN: G patch domain-containing protein 1 homolog</fullName>
    </submittedName>
</protein>
<evidence type="ECO:0000259" key="3">
    <source>
        <dbReference type="PROSITE" id="PS50174"/>
    </source>
</evidence>
<dbReference type="GO" id="GO:0003723">
    <property type="term" value="F:RNA binding"/>
    <property type="evidence" value="ECO:0007669"/>
    <property type="project" value="TreeGrafter"/>
</dbReference>
<evidence type="ECO:0000256" key="1">
    <source>
        <dbReference type="ARBA" id="ARBA00008600"/>
    </source>
</evidence>
<evidence type="ECO:0000256" key="2">
    <source>
        <dbReference type="SAM" id="MobiDB-lite"/>
    </source>
</evidence>
<feature type="compositionally biased region" description="Acidic residues" evidence="2">
    <location>
        <begin position="193"/>
        <end position="203"/>
    </location>
</feature>
<organism evidence="4 5">
    <name type="scientific">Diaphorina citri</name>
    <name type="common">Asian citrus psyllid</name>
    <dbReference type="NCBI Taxonomy" id="121845"/>
    <lineage>
        <taxon>Eukaryota</taxon>
        <taxon>Metazoa</taxon>
        <taxon>Ecdysozoa</taxon>
        <taxon>Arthropoda</taxon>
        <taxon>Hexapoda</taxon>
        <taxon>Insecta</taxon>
        <taxon>Pterygota</taxon>
        <taxon>Neoptera</taxon>
        <taxon>Paraneoptera</taxon>
        <taxon>Hemiptera</taxon>
        <taxon>Sternorrhyncha</taxon>
        <taxon>Psylloidea</taxon>
        <taxon>Psyllidae</taxon>
        <taxon>Diaphorininae</taxon>
        <taxon>Diaphorina</taxon>
    </lineage>
</organism>
<dbReference type="AlphaFoldDB" id="A0A3Q0J3V3"/>
<evidence type="ECO:0000313" key="5">
    <source>
        <dbReference type="RefSeq" id="XP_026683169.1"/>
    </source>
</evidence>
<feature type="domain" description="G-patch" evidence="3">
    <location>
        <begin position="134"/>
        <end position="154"/>
    </location>
</feature>
<dbReference type="InterPro" id="IPR011666">
    <property type="entry name" value="DUF1604"/>
</dbReference>
<name>A0A3Q0J3V3_DIACI</name>